<dbReference type="Pfam" id="PF01568">
    <property type="entry name" value="Molydop_binding"/>
    <property type="match status" value="1"/>
</dbReference>
<comment type="caution">
    <text evidence="9">The sequence shown here is derived from an EMBL/GenBank/DDBJ whole genome shotgun (WGS) entry which is preliminary data.</text>
</comment>
<dbReference type="PROSITE" id="PS51669">
    <property type="entry name" value="4FE4S_MOW_BIS_MGD"/>
    <property type="match status" value="1"/>
</dbReference>
<reference evidence="9 10" key="1">
    <citation type="submission" date="2018-09" db="EMBL/GenBank/DDBJ databases">
        <authorList>
            <person name="Zhu H."/>
        </authorList>
    </citation>
    <scope>NUCLEOTIDE SEQUENCE [LARGE SCALE GENOMIC DNA]</scope>
    <source>
        <strain evidence="9 10">K2R10-39</strain>
    </source>
</reference>
<keyword evidence="3" id="KW-0500">Molybdenum</keyword>
<organism evidence="9 10">
    <name type="scientific">Noviherbaspirillum cavernae</name>
    <dbReference type="NCBI Taxonomy" id="2320862"/>
    <lineage>
        <taxon>Bacteria</taxon>
        <taxon>Pseudomonadati</taxon>
        <taxon>Pseudomonadota</taxon>
        <taxon>Betaproteobacteria</taxon>
        <taxon>Burkholderiales</taxon>
        <taxon>Oxalobacteraceae</taxon>
        <taxon>Noviherbaspirillum</taxon>
    </lineage>
</organism>
<dbReference type="InterPro" id="IPR006657">
    <property type="entry name" value="MoPterin_dinucl-bd_dom"/>
</dbReference>
<accession>A0A418X428</accession>
<dbReference type="SUPFAM" id="SSF53706">
    <property type="entry name" value="Formate dehydrogenase/DMSO reductase, domains 1-3"/>
    <property type="match status" value="1"/>
</dbReference>
<keyword evidence="7" id="KW-0411">Iron-sulfur</keyword>
<dbReference type="RefSeq" id="WP_119740421.1">
    <property type="nucleotide sequence ID" value="NZ_QYUN01000002.1"/>
</dbReference>
<dbReference type="SMART" id="SM00926">
    <property type="entry name" value="Molybdop_Fe4S4"/>
    <property type="match status" value="1"/>
</dbReference>
<dbReference type="InterPro" id="IPR050612">
    <property type="entry name" value="Prok_Mopterin_Oxidored"/>
</dbReference>
<dbReference type="Gene3D" id="3.30.2070.10">
    <property type="entry name" value="Formate dehydrogenase/DMSO reductase"/>
    <property type="match status" value="1"/>
</dbReference>
<dbReference type="Pfam" id="PF04879">
    <property type="entry name" value="Molybdop_Fe4S4"/>
    <property type="match status" value="1"/>
</dbReference>
<name>A0A418X428_9BURK</name>
<gene>
    <name evidence="9" type="ORF">D3870_15320</name>
</gene>
<evidence type="ECO:0000256" key="4">
    <source>
        <dbReference type="ARBA" id="ARBA00022723"/>
    </source>
</evidence>
<dbReference type="Gene3D" id="2.40.40.20">
    <property type="match status" value="1"/>
</dbReference>
<dbReference type="Gene3D" id="2.20.25.90">
    <property type="entry name" value="ADC-like domains"/>
    <property type="match status" value="1"/>
</dbReference>
<protein>
    <submittedName>
        <fullName evidence="9">Molybdopterin oxidoreductase family protein</fullName>
    </submittedName>
</protein>
<evidence type="ECO:0000256" key="5">
    <source>
        <dbReference type="ARBA" id="ARBA00023002"/>
    </source>
</evidence>
<dbReference type="GO" id="GO:0051536">
    <property type="term" value="F:iron-sulfur cluster binding"/>
    <property type="evidence" value="ECO:0007669"/>
    <property type="project" value="UniProtKB-KW"/>
</dbReference>
<dbReference type="CDD" id="cd02766">
    <property type="entry name" value="MopB_3"/>
    <property type="match status" value="1"/>
</dbReference>
<dbReference type="GO" id="GO:0016491">
    <property type="term" value="F:oxidoreductase activity"/>
    <property type="evidence" value="ECO:0007669"/>
    <property type="project" value="UniProtKB-KW"/>
</dbReference>
<evidence type="ECO:0000256" key="2">
    <source>
        <dbReference type="ARBA" id="ARBA00010312"/>
    </source>
</evidence>
<proteinExistence type="inferred from homology"/>
<keyword evidence="6" id="KW-0408">Iron</keyword>
<dbReference type="GO" id="GO:0043546">
    <property type="term" value="F:molybdopterin cofactor binding"/>
    <property type="evidence" value="ECO:0007669"/>
    <property type="project" value="InterPro"/>
</dbReference>
<keyword evidence="10" id="KW-1185">Reference proteome</keyword>
<dbReference type="OrthoDB" id="9815647at2"/>
<evidence type="ECO:0000256" key="6">
    <source>
        <dbReference type="ARBA" id="ARBA00023004"/>
    </source>
</evidence>
<evidence type="ECO:0000256" key="3">
    <source>
        <dbReference type="ARBA" id="ARBA00022505"/>
    </source>
</evidence>
<comment type="similarity">
    <text evidence="2">Belongs to the prokaryotic molybdopterin-containing oxidoreductase family.</text>
</comment>
<dbReference type="PANTHER" id="PTHR43742">
    <property type="entry name" value="TRIMETHYLAMINE-N-OXIDE REDUCTASE"/>
    <property type="match status" value="1"/>
</dbReference>
<comment type="cofactor">
    <cofactor evidence="1">
        <name>Mo-bis(molybdopterin guanine dinucleotide)</name>
        <dbReference type="ChEBI" id="CHEBI:60539"/>
    </cofactor>
</comment>
<dbReference type="PROSITE" id="PS00490">
    <property type="entry name" value="MOLYBDOPTERIN_PROK_2"/>
    <property type="match status" value="1"/>
</dbReference>
<keyword evidence="4" id="KW-0479">Metal-binding</keyword>
<dbReference type="PROSITE" id="PS00932">
    <property type="entry name" value="MOLYBDOPTERIN_PROK_3"/>
    <property type="match status" value="1"/>
</dbReference>
<dbReference type="CDD" id="cd02786">
    <property type="entry name" value="MopB_CT_3"/>
    <property type="match status" value="1"/>
</dbReference>
<sequence>MTTSIVRAACPHDCPDTCAMLVTVQDGVATEVRGDPEHPPTAGALCTKVSRYVERTYHKDRLLHPLKRIGRKGEGRFERISWDEALTTISSRLQSIAARDPQAILPYSYAGTMGLVQGESMAARFFHKLGASFLDRTICATAGGVGYRYTIGARIGTDLEQFQNAKLILIWGGNPIASSVHFWMRAQEAKRRGAKLIAIDPYRSLTAEKCHQHIALLPGTDAALALGMMHVLIAEHLLDEDYIARHTLGFEQLKERVREWTPERTAQTCGITAQEVQQLAREYGTTAKGGDAVAIRVNYGVQRVRGGGMAVRNIACLPALVGAWRHAAGGVQLSVSDTFPKNNQALQRPDLLPVGAAPRTINMSTIGDDLLREASPEFGSKIEAVIVYNSNPVAVAPESSKVAQGFAREDLFTVVLEHFQTDTADYADIVLPATTQLEHVDIHSTYGHLYMMANNAAIAPLGEAKPNTEIFRLLAARMGFDDACFKESDDEIAAQAFNKNDVRAIHFDWHALKQKGWQKLNVPDAPFAEGGFPTPSGKCEFYCARMQADGLDPLPTYIPPYESVASNPELAKRYPLAMISPPARNFLNSTFVNVQSLRNTEGEPHLDIHPIDAARRTIENGARVRIYNERGAFVAKARVTDKTRQGLVVGLSIWWKKLAADGRNANEVTSQRLTDMGAAPTFYDVLVEVERVDHRSIAR</sequence>
<dbReference type="Pfam" id="PF00384">
    <property type="entry name" value="Molybdopterin"/>
    <property type="match status" value="1"/>
</dbReference>
<dbReference type="InterPro" id="IPR006963">
    <property type="entry name" value="Mopterin_OxRdtase_4Fe-4S_dom"/>
</dbReference>
<keyword evidence="5" id="KW-0560">Oxidoreductase</keyword>
<evidence type="ECO:0000256" key="1">
    <source>
        <dbReference type="ARBA" id="ARBA00001942"/>
    </source>
</evidence>
<dbReference type="Proteomes" id="UP000285190">
    <property type="component" value="Unassembled WGS sequence"/>
</dbReference>
<dbReference type="GO" id="GO:0046872">
    <property type="term" value="F:metal ion binding"/>
    <property type="evidence" value="ECO:0007669"/>
    <property type="project" value="UniProtKB-KW"/>
</dbReference>
<dbReference type="SUPFAM" id="SSF50692">
    <property type="entry name" value="ADC-like"/>
    <property type="match status" value="1"/>
</dbReference>
<dbReference type="InterPro" id="IPR037920">
    <property type="entry name" value="YoaE_C"/>
</dbReference>
<dbReference type="Gene3D" id="3.40.50.740">
    <property type="match status" value="1"/>
</dbReference>
<dbReference type="Gene3D" id="3.40.228.10">
    <property type="entry name" value="Dimethylsulfoxide Reductase, domain 2"/>
    <property type="match status" value="1"/>
</dbReference>
<dbReference type="EMBL" id="QYUN01000002">
    <property type="protein sequence ID" value="RJG07189.1"/>
    <property type="molecule type" value="Genomic_DNA"/>
</dbReference>
<dbReference type="InterPro" id="IPR006655">
    <property type="entry name" value="Mopterin_OxRdtase_prok_CS"/>
</dbReference>
<dbReference type="PANTHER" id="PTHR43742:SF6">
    <property type="entry name" value="OXIDOREDUCTASE YYAE-RELATED"/>
    <property type="match status" value="1"/>
</dbReference>
<dbReference type="InterPro" id="IPR009010">
    <property type="entry name" value="Asp_de-COase-like_dom_sf"/>
</dbReference>
<dbReference type="AlphaFoldDB" id="A0A418X428"/>
<evidence type="ECO:0000313" key="9">
    <source>
        <dbReference type="EMBL" id="RJG07189.1"/>
    </source>
</evidence>
<evidence type="ECO:0000256" key="7">
    <source>
        <dbReference type="ARBA" id="ARBA00023014"/>
    </source>
</evidence>
<feature type="domain" description="4Fe-4S Mo/W bis-MGD-type" evidence="8">
    <location>
        <begin position="3"/>
        <end position="60"/>
    </location>
</feature>
<dbReference type="InterPro" id="IPR006656">
    <property type="entry name" value="Mopterin_OxRdtase"/>
</dbReference>
<evidence type="ECO:0000259" key="8">
    <source>
        <dbReference type="PROSITE" id="PS51669"/>
    </source>
</evidence>
<evidence type="ECO:0000313" key="10">
    <source>
        <dbReference type="Proteomes" id="UP000285190"/>
    </source>
</evidence>